<dbReference type="InterPro" id="IPR009071">
    <property type="entry name" value="HMG_box_dom"/>
</dbReference>
<dbReference type="Gene3D" id="1.10.30.10">
    <property type="entry name" value="High mobility group box domain"/>
    <property type="match status" value="1"/>
</dbReference>
<dbReference type="InterPro" id="IPR001356">
    <property type="entry name" value="HD"/>
</dbReference>
<evidence type="ECO:0000259" key="4">
    <source>
        <dbReference type="PROSITE" id="PS50071"/>
    </source>
</evidence>
<name>A0A9N8W900_9GLOM</name>
<dbReference type="Proteomes" id="UP000789572">
    <property type="component" value="Unassembled WGS sequence"/>
</dbReference>
<dbReference type="InterPro" id="IPR009057">
    <property type="entry name" value="Homeodomain-like_sf"/>
</dbReference>
<evidence type="ECO:0000256" key="3">
    <source>
        <dbReference type="RuleBase" id="RU000682"/>
    </source>
</evidence>
<sequence>MARQSRTVFTSDQLTILHRKFAGGMINHRKTQLIEEAATEAGLPVAKVKNWITNQKAKCKNAFMQKKSHADTMKRSPLGFNVFFKNFSKEGTVEEYLRNHPEFTMDERLSNANKMNKVISHAWSCLSDKERRAYEEEEERVKAARIRQKIIDHSFKTMQDHGCHAVFTIFDGHHPPVTLYSGAGKKAVELWEQVHMEPETLITSEALTGLTSEPEENEWNEGKKMQTKLAFEELENAEMDSDDDAESVSTVRSSSTIAVRRSIRLAEKR</sequence>
<dbReference type="SMART" id="SM00389">
    <property type="entry name" value="HOX"/>
    <property type="match status" value="1"/>
</dbReference>
<gene>
    <name evidence="6" type="ORF">POCULU_LOCUS1231</name>
</gene>
<feature type="domain" description="Homeobox" evidence="4">
    <location>
        <begin position="1"/>
        <end position="62"/>
    </location>
</feature>
<dbReference type="SUPFAM" id="SSF47095">
    <property type="entry name" value="HMG-box"/>
    <property type="match status" value="1"/>
</dbReference>
<comment type="caution">
    <text evidence="6">The sequence shown here is derived from an EMBL/GenBank/DDBJ whole genome shotgun (WGS) entry which is preliminary data.</text>
</comment>
<dbReference type="CDD" id="cd00086">
    <property type="entry name" value="homeodomain"/>
    <property type="match status" value="1"/>
</dbReference>
<dbReference type="PROSITE" id="PS50118">
    <property type="entry name" value="HMG_BOX_2"/>
    <property type="match status" value="1"/>
</dbReference>
<feature type="DNA-binding region" description="HMG box" evidence="2">
    <location>
        <begin position="73"/>
        <end position="156"/>
    </location>
</feature>
<dbReference type="OrthoDB" id="6159439at2759"/>
<dbReference type="GO" id="GO:0005634">
    <property type="term" value="C:nucleus"/>
    <property type="evidence" value="ECO:0007669"/>
    <property type="project" value="UniProtKB-SubCell"/>
</dbReference>
<keyword evidence="2 3" id="KW-0539">Nucleus</keyword>
<feature type="DNA-binding region" description="Homeobox" evidence="1">
    <location>
        <begin position="3"/>
        <end position="63"/>
    </location>
</feature>
<feature type="domain" description="HMG box" evidence="5">
    <location>
        <begin position="73"/>
        <end position="156"/>
    </location>
</feature>
<protein>
    <submittedName>
        <fullName evidence="6">9701_t:CDS:1</fullName>
    </submittedName>
</protein>
<reference evidence="6" key="1">
    <citation type="submission" date="2021-06" db="EMBL/GenBank/DDBJ databases">
        <authorList>
            <person name="Kallberg Y."/>
            <person name="Tangrot J."/>
            <person name="Rosling A."/>
        </authorList>
    </citation>
    <scope>NUCLEOTIDE SEQUENCE</scope>
    <source>
        <strain evidence="6">IA702</strain>
    </source>
</reference>
<dbReference type="SUPFAM" id="SSF46689">
    <property type="entry name" value="Homeodomain-like"/>
    <property type="match status" value="1"/>
</dbReference>
<proteinExistence type="predicted"/>
<keyword evidence="7" id="KW-1185">Reference proteome</keyword>
<keyword evidence="1 3" id="KW-0371">Homeobox</keyword>
<comment type="subcellular location">
    <subcellularLocation>
        <location evidence="1 3">Nucleus</location>
    </subcellularLocation>
</comment>
<evidence type="ECO:0000256" key="1">
    <source>
        <dbReference type="PROSITE-ProRule" id="PRU00108"/>
    </source>
</evidence>
<dbReference type="Pfam" id="PF00046">
    <property type="entry name" value="Homeodomain"/>
    <property type="match status" value="1"/>
</dbReference>
<dbReference type="Gene3D" id="1.10.10.60">
    <property type="entry name" value="Homeodomain-like"/>
    <property type="match status" value="1"/>
</dbReference>
<organism evidence="6 7">
    <name type="scientific">Paraglomus occultum</name>
    <dbReference type="NCBI Taxonomy" id="144539"/>
    <lineage>
        <taxon>Eukaryota</taxon>
        <taxon>Fungi</taxon>
        <taxon>Fungi incertae sedis</taxon>
        <taxon>Mucoromycota</taxon>
        <taxon>Glomeromycotina</taxon>
        <taxon>Glomeromycetes</taxon>
        <taxon>Paraglomerales</taxon>
        <taxon>Paraglomeraceae</taxon>
        <taxon>Paraglomus</taxon>
    </lineage>
</organism>
<evidence type="ECO:0000313" key="6">
    <source>
        <dbReference type="EMBL" id="CAG8474873.1"/>
    </source>
</evidence>
<keyword evidence="2 3" id="KW-0238">DNA-binding</keyword>
<dbReference type="AlphaFoldDB" id="A0A9N8W900"/>
<accession>A0A9N8W900</accession>
<evidence type="ECO:0000313" key="7">
    <source>
        <dbReference type="Proteomes" id="UP000789572"/>
    </source>
</evidence>
<dbReference type="InterPro" id="IPR036910">
    <property type="entry name" value="HMG_box_dom_sf"/>
</dbReference>
<dbReference type="GO" id="GO:0003677">
    <property type="term" value="F:DNA binding"/>
    <property type="evidence" value="ECO:0007669"/>
    <property type="project" value="UniProtKB-UniRule"/>
</dbReference>
<dbReference type="PROSITE" id="PS50071">
    <property type="entry name" value="HOMEOBOX_2"/>
    <property type="match status" value="1"/>
</dbReference>
<evidence type="ECO:0000256" key="2">
    <source>
        <dbReference type="PROSITE-ProRule" id="PRU00267"/>
    </source>
</evidence>
<evidence type="ECO:0000259" key="5">
    <source>
        <dbReference type="PROSITE" id="PS50118"/>
    </source>
</evidence>
<dbReference type="EMBL" id="CAJVPJ010000087">
    <property type="protein sequence ID" value="CAG8474873.1"/>
    <property type="molecule type" value="Genomic_DNA"/>
</dbReference>